<evidence type="ECO:0000259" key="7">
    <source>
        <dbReference type="Pfam" id="PF00148"/>
    </source>
</evidence>
<dbReference type="InterPro" id="IPR005975">
    <property type="entry name" value="Nase_Mo-Fe_CF"/>
</dbReference>
<protein>
    <recommendedName>
        <fullName evidence="4">Nitrogenase iron-molybdenum cofactor biosynthesis protein NifN</fullName>
    </recommendedName>
</protein>
<dbReference type="RefSeq" id="WP_103878860.1">
    <property type="nucleotide sequence ID" value="NZ_FNVG01000002.1"/>
</dbReference>
<keyword evidence="5 6" id="KW-0535">Nitrogen fixation</keyword>
<dbReference type="PANTHER" id="PTHR33712">
    <property type="entry name" value="LIGHT-INDEPENDENT PROTOCHLOROPHYLLIDE REDUCTASE SUBUNIT B"/>
    <property type="match status" value="1"/>
</dbReference>
<dbReference type="GO" id="GO:0016163">
    <property type="term" value="F:nitrogenase activity"/>
    <property type="evidence" value="ECO:0007669"/>
    <property type="project" value="InterPro"/>
</dbReference>
<evidence type="ECO:0000256" key="6">
    <source>
        <dbReference type="RuleBase" id="RU004021"/>
    </source>
</evidence>
<dbReference type="Proteomes" id="UP000236721">
    <property type="component" value="Unassembled WGS sequence"/>
</dbReference>
<dbReference type="UniPathway" id="UPA00782"/>
<comment type="pathway">
    <text evidence="2">Cofactor biosynthesis; Fe-Mo cofactor biosynthesis.</text>
</comment>
<dbReference type="Gene3D" id="3.40.50.1980">
    <property type="entry name" value="Nitrogenase molybdenum iron protein domain"/>
    <property type="match status" value="3"/>
</dbReference>
<dbReference type="NCBIfam" id="TIGR01285">
    <property type="entry name" value="nifN"/>
    <property type="match status" value="1"/>
</dbReference>
<comment type="similarity">
    <text evidence="3 6">Belongs to the NifD/NifK/NifE/NifN family.</text>
</comment>
<evidence type="ECO:0000256" key="5">
    <source>
        <dbReference type="ARBA" id="ARBA00023231"/>
    </source>
</evidence>
<gene>
    <name evidence="8" type="ORF">SAMN04488244_102258</name>
</gene>
<organism evidence="8 9">
    <name type="scientific">Vibrio hangzhouensis</name>
    <dbReference type="NCBI Taxonomy" id="462991"/>
    <lineage>
        <taxon>Bacteria</taxon>
        <taxon>Pseudomonadati</taxon>
        <taxon>Pseudomonadota</taxon>
        <taxon>Gammaproteobacteria</taxon>
        <taxon>Vibrionales</taxon>
        <taxon>Vibrionaceae</taxon>
        <taxon>Vibrio</taxon>
    </lineage>
</organism>
<dbReference type="GO" id="GO:0065003">
    <property type="term" value="P:protein-containing complex assembly"/>
    <property type="evidence" value="ECO:0007669"/>
    <property type="project" value="InterPro"/>
</dbReference>
<dbReference type="SUPFAM" id="SSF53807">
    <property type="entry name" value="Helical backbone' metal receptor"/>
    <property type="match status" value="1"/>
</dbReference>
<keyword evidence="9" id="KW-1185">Reference proteome</keyword>
<dbReference type="AlphaFoldDB" id="A0A1H5TH65"/>
<dbReference type="InterPro" id="IPR050152">
    <property type="entry name" value="ChlB/BchB/BchZ"/>
</dbReference>
<evidence type="ECO:0000256" key="2">
    <source>
        <dbReference type="ARBA" id="ARBA00005155"/>
    </source>
</evidence>
<dbReference type="PROSITE" id="PS00699">
    <property type="entry name" value="NITROGENASE_1_1"/>
    <property type="match status" value="1"/>
</dbReference>
<comment type="function">
    <text evidence="1">This protein may play a role in the biosynthesis of the prosthetic group of nitrogenase (FeMo cofactor).</text>
</comment>
<dbReference type="InterPro" id="IPR000510">
    <property type="entry name" value="Nase/OxRdtase_comp1"/>
</dbReference>
<evidence type="ECO:0000256" key="3">
    <source>
        <dbReference type="ARBA" id="ARBA00011002"/>
    </source>
</evidence>
<dbReference type="OrthoDB" id="9800746at2"/>
<evidence type="ECO:0000313" key="9">
    <source>
        <dbReference type="Proteomes" id="UP000236721"/>
    </source>
</evidence>
<evidence type="ECO:0000256" key="4">
    <source>
        <dbReference type="ARBA" id="ARBA00013282"/>
    </source>
</evidence>
<reference evidence="9" key="1">
    <citation type="submission" date="2016-10" db="EMBL/GenBank/DDBJ databases">
        <authorList>
            <person name="Varghese N."/>
            <person name="Submissions S."/>
        </authorList>
    </citation>
    <scope>NUCLEOTIDE SEQUENCE [LARGE SCALE GENOMIC DNA]</scope>
    <source>
        <strain evidence="9">CGMCC 1.7062</strain>
    </source>
</reference>
<feature type="domain" description="Nitrogenase/oxidoreductase component 1" evidence="7">
    <location>
        <begin position="20"/>
        <end position="427"/>
    </location>
</feature>
<dbReference type="Pfam" id="PF00148">
    <property type="entry name" value="Oxidored_nitro"/>
    <property type="match status" value="1"/>
</dbReference>
<name>A0A1H5TH65_9VIBR</name>
<dbReference type="PANTHER" id="PTHR33712:SF7">
    <property type="entry name" value="LIGHT-INDEPENDENT PROTOCHLOROPHYLLIDE REDUCTASE SUBUNIT B"/>
    <property type="match status" value="1"/>
</dbReference>
<accession>A0A1H5TH65</accession>
<evidence type="ECO:0000313" key="8">
    <source>
        <dbReference type="EMBL" id="SEF62103.1"/>
    </source>
</evidence>
<dbReference type="Gene3D" id="6.10.250.1090">
    <property type="match status" value="1"/>
</dbReference>
<dbReference type="InterPro" id="IPR000318">
    <property type="entry name" value="Nase_comp1_CS"/>
</dbReference>
<sequence>MTKLTKNNTPLATQPLKTSPATGAALASLGFYSSLPLMHGSQGCSAFAKVYLIQHLREPIPLQNTAIDQIAAVMGSDDNLRDALVLLCEKHSPELICVMTSGLTEMQGTDVVRVIADFARQHPEYSQTRVVKMSTPDFVGTMQTGFAHAVDSIVRQLVREPSVIKRQKALVNVLCSVAMTAADIETLKRYLEAFDLEAIFAPDLSMSLDGHLDKVDFSPFSAGGTAVAEVEIMSEAVATICVGESMLPTARWLEKRFAVPFHYTDLAMGMEAADELVQFLTQLSGRNVPHWITRARSRLQDAMLDAHFILTGANVVLGLEPDLAVGYTKLLNSIGANVTRVVTTIETEAVKHLSAEEIIIGDLSMLLPCRGPVSAVISNTHAAHICEPDIPVLRAGFPCHDRFGNMDVEQFGYEGSRNRLFALSNCLLANHQDEVLPHVSQYRFDASDVVPKGDK</sequence>
<evidence type="ECO:0000256" key="1">
    <source>
        <dbReference type="ARBA" id="ARBA00003171"/>
    </source>
</evidence>
<proteinExistence type="inferred from homology"/>
<dbReference type="EMBL" id="FNVG01000002">
    <property type="protein sequence ID" value="SEF62103.1"/>
    <property type="molecule type" value="Genomic_DNA"/>
</dbReference>